<keyword evidence="6" id="KW-0539">Nucleus</keyword>
<keyword evidence="4 8" id="KW-0863">Zinc-finger</keyword>
<dbReference type="Pfam" id="PF08790">
    <property type="entry name" value="zf-LYAR"/>
    <property type="match status" value="1"/>
</dbReference>
<dbReference type="InterPro" id="IPR036236">
    <property type="entry name" value="Znf_C2H2_sf"/>
</dbReference>
<dbReference type="GO" id="GO:0008270">
    <property type="term" value="F:zinc ion binding"/>
    <property type="evidence" value="ECO:0007669"/>
    <property type="project" value="UniProtKB-KW"/>
</dbReference>
<dbReference type="GeneID" id="27314912"/>
<evidence type="ECO:0000256" key="7">
    <source>
        <dbReference type="ARBA" id="ARBA00061084"/>
    </source>
</evidence>
<dbReference type="GO" id="GO:0000122">
    <property type="term" value="P:negative regulation of transcription by RNA polymerase II"/>
    <property type="evidence" value="ECO:0007669"/>
    <property type="project" value="TreeGrafter"/>
</dbReference>
<comment type="similarity">
    <text evidence="7">Belongs to the UPF0743 family.</text>
</comment>
<evidence type="ECO:0000256" key="4">
    <source>
        <dbReference type="ARBA" id="ARBA00022771"/>
    </source>
</evidence>
<dbReference type="Gene3D" id="3.30.1490.490">
    <property type="match status" value="1"/>
</dbReference>
<evidence type="ECO:0000256" key="2">
    <source>
        <dbReference type="ARBA" id="ARBA00022723"/>
    </source>
</evidence>
<feature type="region of interest" description="Disordered" evidence="9">
    <location>
        <begin position="121"/>
        <end position="197"/>
    </location>
</feature>
<accession>A0A0D1XHP8</accession>
<feature type="compositionally biased region" description="Basic and acidic residues" evidence="9">
    <location>
        <begin position="428"/>
        <end position="437"/>
    </location>
</feature>
<dbReference type="PANTHER" id="PTHR13100">
    <property type="entry name" value="CELL GROWTH-REGULATING NUCLEOLAR PROTEIN LYAR"/>
    <property type="match status" value="1"/>
</dbReference>
<evidence type="ECO:0000313" key="11">
    <source>
        <dbReference type="EMBL" id="KIW01766.1"/>
    </source>
</evidence>
<proteinExistence type="inferred from homology"/>
<dbReference type="HOGENOM" id="CLU_024874_1_0_1"/>
<feature type="domain" description="Zinc finger C2H2 LYAR-type" evidence="10">
    <location>
        <begin position="30"/>
        <end position="57"/>
    </location>
</feature>
<dbReference type="VEuPathDB" id="FungiDB:PV09_06939"/>
<feature type="compositionally biased region" description="Basic and acidic residues" evidence="9">
    <location>
        <begin position="337"/>
        <end position="378"/>
    </location>
</feature>
<evidence type="ECO:0000256" key="3">
    <source>
        <dbReference type="ARBA" id="ARBA00022737"/>
    </source>
</evidence>
<feature type="region of interest" description="Disordered" evidence="9">
    <location>
        <begin position="63"/>
        <end position="95"/>
    </location>
</feature>
<evidence type="ECO:0000256" key="5">
    <source>
        <dbReference type="ARBA" id="ARBA00022833"/>
    </source>
</evidence>
<feature type="compositionally biased region" description="Polar residues" evidence="9">
    <location>
        <begin position="403"/>
        <end position="417"/>
    </location>
</feature>
<dbReference type="AlphaFoldDB" id="A0A0D1XHP8"/>
<feature type="region of interest" description="Disordered" evidence="9">
    <location>
        <begin position="299"/>
        <end position="440"/>
    </location>
</feature>
<dbReference type="InParanoid" id="A0A0D1XHP8"/>
<dbReference type="RefSeq" id="XP_016211635.1">
    <property type="nucleotide sequence ID" value="XM_016360649.1"/>
</dbReference>
<dbReference type="EMBL" id="KN847553">
    <property type="protein sequence ID" value="KIW01766.1"/>
    <property type="molecule type" value="Genomic_DNA"/>
</dbReference>
<dbReference type="STRING" id="253628.A0A0D1XHP8"/>
<dbReference type="OrthoDB" id="21474at2759"/>
<sequence length="519" mass="57548">MVSFSCEACGDVLTKKKLDPHRSHCRQAQFTCLDCQTTFHGVGYRAHTSCISEAQKYQGKLYREPKKKGANSGNPANNSTPTTPTASNNASNGKQSQALVPAGRNMEGPVQEADNRVALVDAPPRAPSPPPKFNVFDFMIPAGDTPTNSTHPLESPPSSPSSSEASTDSSSDEDEESDPDSMDTDENDPVVDAAEAAREYMKQELLKQGYTFGGAEQVRYEHFQSYAQFPPSPAGQSGQYETPAPKPHHNRNISTTSVDSTTKESTKKRKRGHPEELDLSSARAYKANGDVVMTDVTAPLHSGLTGGLNRLLSRPELPPSPPDVDSPQSPLKRSKQARIEDRQTKDKDKKRAEKLKEKEAKKSKSKEEKKKDKKDKKNVSSSVAVKDLKNGQWVRRRSRKDSSMQQTDQPASDQDATPTARKQLAIEYKPDGDDKLRPTSNNAVVLHNKKSIARAEVFLSASEKDLDSERGCSLNKALKRYYRDNGQRKNARDEKELFKTLRMRRNDRGELVLFIDGFQ</sequence>
<protein>
    <recommendedName>
        <fullName evidence="10">Zinc finger C2H2 LYAR-type domain-containing protein</fullName>
    </recommendedName>
</protein>
<evidence type="ECO:0000256" key="6">
    <source>
        <dbReference type="ARBA" id="ARBA00023242"/>
    </source>
</evidence>
<evidence type="ECO:0000313" key="12">
    <source>
        <dbReference type="Proteomes" id="UP000053259"/>
    </source>
</evidence>
<feature type="region of interest" description="Disordered" evidence="9">
    <location>
        <begin position="223"/>
        <end position="284"/>
    </location>
</feature>
<keyword evidence="2" id="KW-0479">Metal-binding</keyword>
<evidence type="ECO:0000259" key="10">
    <source>
        <dbReference type="Pfam" id="PF08790"/>
    </source>
</evidence>
<evidence type="ECO:0000256" key="8">
    <source>
        <dbReference type="PROSITE-ProRule" id="PRU01145"/>
    </source>
</evidence>
<organism evidence="11 12">
    <name type="scientific">Verruconis gallopava</name>
    <dbReference type="NCBI Taxonomy" id="253628"/>
    <lineage>
        <taxon>Eukaryota</taxon>
        <taxon>Fungi</taxon>
        <taxon>Dikarya</taxon>
        <taxon>Ascomycota</taxon>
        <taxon>Pezizomycotina</taxon>
        <taxon>Dothideomycetes</taxon>
        <taxon>Pleosporomycetidae</taxon>
        <taxon>Venturiales</taxon>
        <taxon>Sympoventuriaceae</taxon>
        <taxon>Verruconis</taxon>
    </lineage>
</organism>
<comment type="subcellular location">
    <subcellularLocation>
        <location evidence="1">Nucleus</location>
    </subcellularLocation>
</comment>
<dbReference type="PANTHER" id="PTHR13100:SF10">
    <property type="entry name" value="CELL GROWTH-REGULATING NUCLEOLAR PROTEIN"/>
    <property type="match status" value="1"/>
</dbReference>
<dbReference type="GO" id="GO:0003677">
    <property type="term" value="F:DNA binding"/>
    <property type="evidence" value="ECO:0007669"/>
    <property type="project" value="InterPro"/>
</dbReference>
<dbReference type="InterPro" id="IPR014898">
    <property type="entry name" value="Znf_C2H2_LYAR"/>
</dbReference>
<feature type="compositionally biased region" description="Low complexity" evidence="9">
    <location>
        <begin position="70"/>
        <end position="93"/>
    </location>
</feature>
<dbReference type="Proteomes" id="UP000053259">
    <property type="component" value="Unassembled WGS sequence"/>
</dbReference>
<dbReference type="GO" id="GO:0006364">
    <property type="term" value="P:rRNA processing"/>
    <property type="evidence" value="ECO:0007669"/>
    <property type="project" value="TreeGrafter"/>
</dbReference>
<evidence type="ECO:0000256" key="1">
    <source>
        <dbReference type="ARBA" id="ARBA00004123"/>
    </source>
</evidence>
<dbReference type="SUPFAM" id="SSF57667">
    <property type="entry name" value="beta-beta-alpha zinc fingers"/>
    <property type="match status" value="2"/>
</dbReference>
<feature type="compositionally biased region" description="Low complexity" evidence="9">
    <location>
        <begin position="160"/>
        <end position="169"/>
    </location>
</feature>
<keyword evidence="12" id="KW-1185">Reference proteome</keyword>
<gene>
    <name evidence="11" type="ORF">PV09_06939</name>
</gene>
<keyword evidence="3" id="KW-0677">Repeat</keyword>
<dbReference type="FunFam" id="3.30.1490.490:FF:000001">
    <property type="entry name" value="cell growth-regulating nucleolar protein-like"/>
    <property type="match status" value="1"/>
</dbReference>
<keyword evidence="5" id="KW-0862">Zinc</keyword>
<feature type="compositionally biased region" description="Acidic residues" evidence="9">
    <location>
        <begin position="170"/>
        <end position="189"/>
    </location>
</feature>
<evidence type="ECO:0000256" key="9">
    <source>
        <dbReference type="SAM" id="MobiDB-lite"/>
    </source>
</evidence>
<dbReference type="InterPro" id="IPR039999">
    <property type="entry name" value="LYAR"/>
</dbReference>
<dbReference type="PROSITE" id="PS51804">
    <property type="entry name" value="ZF_C2HC_LYAR"/>
    <property type="match status" value="2"/>
</dbReference>
<reference evidence="11 12" key="1">
    <citation type="submission" date="2015-01" db="EMBL/GenBank/DDBJ databases">
        <title>The Genome Sequence of Ochroconis gallopava CBS43764.</title>
        <authorList>
            <consortium name="The Broad Institute Genomics Platform"/>
            <person name="Cuomo C."/>
            <person name="de Hoog S."/>
            <person name="Gorbushina A."/>
            <person name="Stielow B."/>
            <person name="Teixiera M."/>
            <person name="Abouelleil A."/>
            <person name="Chapman S.B."/>
            <person name="Priest M."/>
            <person name="Young S.K."/>
            <person name="Wortman J."/>
            <person name="Nusbaum C."/>
            <person name="Birren B."/>
        </authorList>
    </citation>
    <scope>NUCLEOTIDE SEQUENCE [LARGE SCALE GENOMIC DNA]</scope>
    <source>
        <strain evidence="11 12">CBS 43764</strain>
    </source>
</reference>
<name>A0A0D1XHP8_9PEZI</name>
<dbReference type="GO" id="GO:0005730">
    <property type="term" value="C:nucleolus"/>
    <property type="evidence" value="ECO:0007669"/>
    <property type="project" value="TreeGrafter"/>
</dbReference>